<gene>
    <name evidence="2" type="ORF">MNBD_GAMMA09-157</name>
</gene>
<dbReference type="Gene3D" id="3.40.50.1820">
    <property type="entry name" value="alpha/beta hydrolase"/>
    <property type="match status" value="1"/>
</dbReference>
<proteinExistence type="predicted"/>
<dbReference type="EMBL" id="UOFI01000100">
    <property type="protein sequence ID" value="VAW67502.1"/>
    <property type="molecule type" value="Genomic_DNA"/>
</dbReference>
<accession>A0A3B0XWJ5</accession>
<dbReference type="InterPro" id="IPR029058">
    <property type="entry name" value="AB_hydrolase_fold"/>
</dbReference>
<dbReference type="Pfam" id="PF12146">
    <property type="entry name" value="Hydrolase_4"/>
    <property type="match status" value="1"/>
</dbReference>
<name>A0A3B0XWJ5_9ZZZZ</name>
<feature type="domain" description="Serine aminopeptidase S33" evidence="1">
    <location>
        <begin position="34"/>
        <end position="148"/>
    </location>
</feature>
<dbReference type="InterPro" id="IPR053145">
    <property type="entry name" value="AB_hydrolase_Est10"/>
</dbReference>
<evidence type="ECO:0000259" key="1">
    <source>
        <dbReference type="Pfam" id="PF12146"/>
    </source>
</evidence>
<dbReference type="GO" id="GO:0052689">
    <property type="term" value="F:carboxylic ester hydrolase activity"/>
    <property type="evidence" value="ECO:0007669"/>
    <property type="project" value="TreeGrafter"/>
</dbReference>
<dbReference type="PANTHER" id="PTHR43265">
    <property type="entry name" value="ESTERASE ESTD"/>
    <property type="match status" value="1"/>
</dbReference>
<protein>
    <recommendedName>
        <fullName evidence="1">Serine aminopeptidase S33 domain-containing protein</fullName>
    </recommendedName>
</protein>
<dbReference type="PANTHER" id="PTHR43265:SF1">
    <property type="entry name" value="ESTERASE ESTD"/>
    <property type="match status" value="1"/>
</dbReference>
<sequence>MTENYKIQSRRLKFEGFDGSSLAASLDYPHNIEPLAYVILAHCFTCNKQTLTTARLSRGLVQAGFAVLRFDFTGLGESEGDFAETHFRSMVRDIECAAAFLSDHYQPVSILMGHSMGGTACLAASQNGSAALMEVNRIVTLASPASPAHVLHHFGPVMDELLQGRASEIMVAGNAYPVRPEFVQDVQSYDMKKQMQACEIPIMAVRAGSDLLIGPESAEQILKFTGAQRKLLQIDGADHLFSNRQHAAHLLSEVLGFL</sequence>
<organism evidence="2">
    <name type="scientific">hydrothermal vent metagenome</name>
    <dbReference type="NCBI Taxonomy" id="652676"/>
    <lineage>
        <taxon>unclassified sequences</taxon>
        <taxon>metagenomes</taxon>
        <taxon>ecological metagenomes</taxon>
    </lineage>
</organism>
<dbReference type="SUPFAM" id="SSF53474">
    <property type="entry name" value="alpha/beta-Hydrolases"/>
    <property type="match status" value="1"/>
</dbReference>
<evidence type="ECO:0000313" key="2">
    <source>
        <dbReference type="EMBL" id="VAW67502.1"/>
    </source>
</evidence>
<dbReference type="AlphaFoldDB" id="A0A3B0XWJ5"/>
<dbReference type="InterPro" id="IPR022742">
    <property type="entry name" value="Hydrolase_4"/>
</dbReference>
<reference evidence="2" key="1">
    <citation type="submission" date="2018-06" db="EMBL/GenBank/DDBJ databases">
        <authorList>
            <person name="Zhirakovskaya E."/>
        </authorList>
    </citation>
    <scope>NUCLEOTIDE SEQUENCE</scope>
</reference>